<gene>
    <name evidence="1" type="ORF">HPB51_012794</name>
</gene>
<keyword evidence="2" id="KW-1185">Reference proteome</keyword>
<evidence type="ECO:0000313" key="2">
    <source>
        <dbReference type="Proteomes" id="UP000821866"/>
    </source>
</evidence>
<comment type="caution">
    <text evidence="1">The sequence shown here is derived from an EMBL/GenBank/DDBJ whole genome shotgun (WGS) entry which is preliminary data.</text>
</comment>
<reference evidence="1" key="2">
    <citation type="submission" date="2021-09" db="EMBL/GenBank/DDBJ databases">
        <authorList>
            <person name="Jia N."/>
            <person name="Wang J."/>
            <person name="Shi W."/>
            <person name="Du L."/>
            <person name="Sun Y."/>
            <person name="Zhan W."/>
            <person name="Jiang J."/>
            <person name="Wang Q."/>
            <person name="Zhang B."/>
            <person name="Ji P."/>
            <person name="Sakyi L.B."/>
            <person name="Cui X."/>
            <person name="Yuan T."/>
            <person name="Jiang B."/>
            <person name="Yang W."/>
            <person name="Lam T.T.-Y."/>
            <person name="Chang Q."/>
            <person name="Ding S."/>
            <person name="Wang X."/>
            <person name="Zhu J."/>
            <person name="Ruan X."/>
            <person name="Zhao L."/>
            <person name="Wei J."/>
            <person name="Que T."/>
            <person name="Du C."/>
            <person name="Cheng J."/>
            <person name="Dai P."/>
            <person name="Han X."/>
            <person name="Huang E."/>
            <person name="Gao Y."/>
            <person name="Liu J."/>
            <person name="Shao H."/>
            <person name="Ye R."/>
            <person name="Li L."/>
            <person name="Wei W."/>
            <person name="Wang X."/>
            <person name="Wang C."/>
            <person name="Huo Q."/>
            <person name="Li W."/>
            <person name="Guo W."/>
            <person name="Chen H."/>
            <person name="Chen S."/>
            <person name="Zhou L."/>
            <person name="Zhou L."/>
            <person name="Ni X."/>
            <person name="Tian J."/>
            <person name="Zhou Y."/>
            <person name="Sheng Y."/>
            <person name="Liu T."/>
            <person name="Pan Y."/>
            <person name="Xia L."/>
            <person name="Li J."/>
            <person name="Zhao F."/>
            <person name="Cao W."/>
        </authorList>
    </citation>
    <scope>NUCLEOTIDE SEQUENCE</scope>
    <source>
        <strain evidence="1">Rmic-2018</strain>
        <tissue evidence="1">Larvae</tissue>
    </source>
</reference>
<name>A0A9J6D9X9_RHIMP</name>
<accession>A0A9J6D9X9</accession>
<dbReference type="AlphaFoldDB" id="A0A9J6D9X9"/>
<evidence type="ECO:0000313" key="1">
    <source>
        <dbReference type="EMBL" id="KAH8018840.1"/>
    </source>
</evidence>
<dbReference type="InterPro" id="IPR032675">
    <property type="entry name" value="LRR_dom_sf"/>
</dbReference>
<reference evidence="1" key="1">
    <citation type="journal article" date="2020" name="Cell">
        <title>Large-Scale Comparative Analyses of Tick Genomes Elucidate Their Genetic Diversity and Vector Capacities.</title>
        <authorList>
            <consortium name="Tick Genome and Microbiome Consortium (TIGMIC)"/>
            <person name="Jia N."/>
            <person name="Wang J."/>
            <person name="Shi W."/>
            <person name="Du L."/>
            <person name="Sun Y."/>
            <person name="Zhan W."/>
            <person name="Jiang J.F."/>
            <person name="Wang Q."/>
            <person name="Zhang B."/>
            <person name="Ji P."/>
            <person name="Bell-Sakyi L."/>
            <person name="Cui X.M."/>
            <person name="Yuan T.T."/>
            <person name="Jiang B.G."/>
            <person name="Yang W.F."/>
            <person name="Lam T.T."/>
            <person name="Chang Q.C."/>
            <person name="Ding S.J."/>
            <person name="Wang X.J."/>
            <person name="Zhu J.G."/>
            <person name="Ruan X.D."/>
            <person name="Zhao L."/>
            <person name="Wei J.T."/>
            <person name="Ye R.Z."/>
            <person name="Que T.C."/>
            <person name="Du C.H."/>
            <person name="Zhou Y.H."/>
            <person name="Cheng J.X."/>
            <person name="Dai P.F."/>
            <person name="Guo W.B."/>
            <person name="Han X.H."/>
            <person name="Huang E.J."/>
            <person name="Li L.F."/>
            <person name="Wei W."/>
            <person name="Gao Y.C."/>
            <person name="Liu J.Z."/>
            <person name="Shao H.Z."/>
            <person name="Wang X."/>
            <person name="Wang C.C."/>
            <person name="Yang T.C."/>
            <person name="Huo Q.B."/>
            <person name="Li W."/>
            <person name="Chen H.Y."/>
            <person name="Chen S.E."/>
            <person name="Zhou L.G."/>
            <person name="Ni X.B."/>
            <person name="Tian J.H."/>
            <person name="Sheng Y."/>
            <person name="Liu T."/>
            <person name="Pan Y.S."/>
            <person name="Xia L.Y."/>
            <person name="Li J."/>
            <person name="Zhao F."/>
            <person name="Cao W.C."/>
        </authorList>
    </citation>
    <scope>NUCLEOTIDE SEQUENCE</scope>
    <source>
        <strain evidence="1">Rmic-2018</strain>
    </source>
</reference>
<proteinExistence type="predicted"/>
<organism evidence="1 2">
    <name type="scientific">Rhipicephalus microplus</name>
    <name type="common">Cattle tick</name>
    <name type="synonym">Boophilus microplus</name>
    <dbReference type="NCBI Taxonomy" id="6941"/>
    <lineage>
        <taxon>Eukaryota</taxon>
        <taxon>Metazoa</taxon>
        <taxon>Ecdysozoa</taxon>
        <taxon>Arthropoda</taxon>
        <taxon>Chelicerata</taxon>
        <taxon>Arachnida</taxon>
        <taxon>Acari</taxon>
        <taxon>Parasitiformes</taxon>
        <taxon>Ixodida</taxon>
        <taxon>Ixodoidea</taxon>
        <taxon>Ixodidae</taxon>
        <taxon>Rhipicephalinae</taxon>
        <taxon>Rhipicephalus</taxon>
        <taxon>Boophilus</taxon>
    </lineage>
</organism>
<dbReference type="SUPFAM" id="SSF52047">
    <property type="entry name" value="RNI-like"/>
    <property type="match status" value="1"/>
</dbReference>
<dbReference type="Gene3D" id="3.80.10.10">
    <property type="entry name" value="Ribonuclease Inhibitor"/>
    <property type="match status" value="1"/>
</dbReference>
<dbReference type="Proteomes" id="UP000821866">
    <property type="component" value="Chromosome 8"/>
</dbReference>
<dbReference type="EMBL" id="JABSTU010000010">
    <property type="protein sequence ID" value="KAH8018840.1"/>
    <property type="molecule type" value="Genomic_DNA"/>
</dbReference>
<protein>
    <submittedName>
        <fullName evidence="1">Uncharacterized protein</fullName>
    </submittedName>
</protein>
<sequence>MAVTRGRQKWLSVISTFANILPCLTNIEILELMTSRLDLVYNLEPVCALFQVSSSLRGLHIRDMITNEQTVDELLNAILRKPTLEELSFEDLALETDPYIQTWKQYLSSTTMLKNLSLGTSNWSLQIAVLEGVLENKSIEKLSLFIFKATEESMALVTRIIKEKYAMRSLSIVTSDDELF</sequence>